<protein>
    <recommendedName>
        <fullName evidence="3">DUF2171 domain-containing protein</fullName>
    </recommendedName>
</protein>
<gene>
    <name evidence="1" type="ORF">NCAV_0864</name>
</gene>
<sequence>MSAPMINLDSKNILNKPVITSDGYLRGHIVGQTDKELVLMEGTWRVRRYNIPKTLVTNFDGSYIYLSIPDKELEKYRTK</sequence>
<dbReference type="RefSeq" id="WP_103287211.1">
    <property type="nucleotide sequence ID" value="NZ_LT981265.1"/>
</dbReference>
<dbReference type="Proteomes" id="UP000236248">
    <property type="component" value="Chromosome NCAV"/>
</dbReference>
<dbReference type="KEGG" id="ncv:NCAV_0864"/>
<dbReference type="AlphaFoldDB" id="A0A2K5AQX2"/>
<name>A0A2K5AQX2_9ARCH</name>
<evidence type="ECO:0000313" key="2">
    <source>
        <dbReference type="Proteomes" id="UP000236248"/>
    </source>
</evidence>
<dbReference type="GeneID" id="41594921"/>
<organism evidence="1 2">
    <name type="scientific">Candidatus Nitrosocaldus cavascurensis</name>
    <dbReference type="NCBI Taxonomy" id="2058097"/>
    <lineage>
        <taxon>Archaea</taxon>
        <taxon>Nitrososphaerota</taxon>
        <taxon>Nitrososphaeria</taxon>
        <taxon>Candidatus Nitrosocaldales</taxon>
        <taxon>Candidatus Nitrosocaldaceae</taxon>
        <taxon>Candidatus Nitrosocaldus</taxon>
    </lineage>
</organism>
<accession>A0A2K5AQX2</accession>
<evidence type="ECO:0008006" key="3">
    <source>
        <dbReference type="Google" id="ProtNLM"/>
    </source>
</evidence>
<reference evidence="2" key="1">
    <citation type="submission" date="2018-01" db="EMBL/GenBank/DDBJ databases">
        <authorList>
            <person name="Kerou L M."/>
        </authorList>
    </citation>
    <scope>NUCLEOTIDE SEQUENCE [LARGE SCALE GENOMIC DNA]</scope>
    <source>
        <strain evidence="2">SCU2</strain>
    </source>
</reference>
<dbReference type="EMBL" id="LT981265">
    <property type="protein sequence ID" value="SPC34041.1"/>
    <property type="molecule type" value="Genomic_DNA"/>
</dbReference>
<proteinExistence type="predicted"/>
<evidence type="ECO:0000313" key="1">
    <source>
        <dbReference type="EMBL" id="SPC34041.1"/>
    </source>
</evidence>
<keyword evidence="2" id="KW-1185">Reference proteome</keyword>